<dbReference type="InterPro" id="IPR000652">
    <property type="entry name" value="Triosephosphate_isomerase"/>
</dbReference>
<evidence type="ECO:0000256" key="3">
    <source>
        <dbReference type="RuleBase" id="RU363013"/>
    </source>
</evidence>
<dbReference type="PANTHER" id="PTHR21139:SF42">
    <property type="entry name" value="TRIOSEPHOSPHATE ISOMERASE"/>
    <property type="match status" value="1"/>
</dbReference>
<dbReference type="AlphaFoldDB" id="A0A2H0YXI2"/>
<reference evidence="5" key="1">
    <citation type="submission" date="2017-09" db="EMBL/GenBank/DDBJ databases">
        <title>Depth-based differentiation of microbial function through sediment-hosted aquifers and enrichment of novel symbionts in the deep terrestrial subsurface.</title>
        <authorList>
            <person name="Probst A.J."/>
            <person name="Ladd B."/>
            <person name="Jarett J.K."/>
            <person name="Geller-Mcgrath D.E."/>
            <person name="Sieber C.M.K."/>
            <person name="Emerson J.B."/>
            <person name="Anantharaman K."/>
            <person name="Thomas B.C."/>
            <person name="Malmstrom R."/>
            <person name="Stieglmeier M."/>
            <person name="Klingl A."/>
            <person name="Woyke T."/>
            <person name="Ryan C.M."/>
            <person name="Banfield J.F."/>
        </authorList>
    </citation>
    <scope>NUCLEOTIDE SEQUENCE [LARGE SCALE GENOMIC DNA]</scope>
</reference>
<comment type="pathway">
    <text evidence="3">Carbohydrate biosynthesis; gluconeogenesis.</text>
</comment>
<comment type="catalytic activity">
    <reaction evidence="3">
        <text>D-glyceraldehyde 3-phosphate = dihydroxyacetone phosphate</text>
        <dbReference type="Rhea" id="RHEA:18585"/>
        <dbReference type="ChEBI" id="CHEBI:57642"/>
        <dbReference type="ChEBI" id="CHEBI:59776"/>
        <dbReference type="EC" id="5.3.1.1"/>
    </reaction>
</comment>
<evidence type="ECO:0000313" key="5">
    <source>
        <dbReference type="Proteomes" id="UP000228687"/>
    </source>
</evidence>
<gene>
    <name evidence="4" type="ORF">COT23_02875</name>
</gene>
<dbReference type="EMBL" id="PEXT01000060">
    <property type="protein sequence ID" value="PIS43146.1"/>
    <property type="molecule type" value="Genomic_DNA"/>
</dbReference>
<dbReference type="PROSITE" id="PS51440">
    <property type="entry name" value="TIM_2"/>
    <property type="match status" value="1"/>
</dbReference>
<keyword evidence="3" id="KW-0312">Gluconeogenesis</keyword>
<dbReference type="CDD" id="cd00311">
    <property type="entry name" value="TIM"/>
    <property type="match status" value="1"/>
</dbReference>
<accession>A0A2H0YXI2</accession>
<dbReference type="EC" id="5.3.1.1" evidence="3"/>
<proteinExistence type="inferred from homology"/>
<dbReference type="InterPro" id="IPR035990">
    <property type="entry name" value="TIM_sf"/>
</dbReference>
<evidence type="ECO:0000313" key="4">
    <source>
        <dbReference type="EMBL" id="PIS43146.1"/>
    </source>
</evidence>
<protein>
    <recommendedName>
        <fullName evidence="3">Triosephosphate isomerase</fullName>
        <ecNumber evidence="3">5.3.1.1</ecNumber>
    </recommendedName>
</protein>
<dbReference type="GO" id="GO:0005829">
    <property type="term" value="C:cytosol"/>
    <property type="evidence" value="ECO:0007669"/>
    <property type="project" value="TreeGrafter"/>
</dbReference>
<dbReference type="Gene3D" id="3.20.20.70">
    <property type="entry name" value="Aldolase class I"/>
    <property type="match status" value="1"/>
</dbReference>
<keyword evidence="2 3" id="KW-0413">Isomerase</keyword>
<sequence>MAPEDRGLSCRARTRSHADLDRRTAWYHICMLIVANWKAYIEDLAKAKKLFATGKRLARMTGVKIVLAPPAPFLGMLASRNKSDVAFSAQDISVTTGGAKTGEVTAAAYAAAGVTYAIIGHSERRSAGDTDAIIAEKLVRVFAHGIIPVLCIGEHERDGEGHYLAVVREALTLAMEPLAPKERTKVIVAYEPIWAIGKDAAFAIGSNDLAEMTLYIRKVLAELLPGKNSSRSLVLYGGSVEPENIRMLAANSSIDGFLIGHASVDPTLFSLLVKQLV</sequence>
<dbReference type="UniPathway" id="UPA00109">
    <property type="reaction ID" value="UER00189"/>
</dbReference>
<comment type="subcellular location">
    <subcellularLocation>
        <location evidence="3">Cytoplasm</location>
    </subcellularLocation>
</comment>
<dbReference type="InterPro" id="IPR013785">
    <property type="entry name" value="Aldolase_TIM"/>
</dbReference>
<dbReference type="PANTHER" id="PTHR21139">
    <property type="entry name" value="TRIOSEPHOSPHATE ISOMERASE"/>
    <property type="match status" value="1"/>
</dbReference>
<comment type="subunit">
    <text evidence="3">Homodimer.</text>
</comment>
<dbReference type="GO" id="GO:0019563">
    <property type="term" value="P:glycerol catabolic process"/>
    <property type="evidence" value="ECO:0007669"/>
    <property type="project" value="TreeGrafter"/>
</dbReference>
<evidence type="ECO:0000256" key="1">
    <source>
        <dbReference type="ARBA" id="ARBA00007422"/>
    </source>
</evidence>
<comment type="caution">
    <text evidence="4">The sequence shown here is derived from an EMBL/GenBank/DDBJ whole genome shotgun (WGS) entry which is preliminary data.</text>
</comment>
<dbReference type="GO" id="GO:0006096">
    <property type="term" value="P:glycolytic process"/>
    <property type="evidence" value="ECO:0007669"/>
    <property type="project" value="UniProtKB-UniPathway"/>
</dbReference>
<evidence type="ECO:0000256" key="2">
    <source>
        <dbReference type="ARBA" id="ARBA00023235"/>
    </source>
</evidence>
<dbReference type="SUPFAM" id="SSF51351">
    <property type="entry name" value="Triosephosphate isomerase (TIM)"/>
    <property type="match status" value="1"/>
</dbReference>
<dbReference type="UniPathway" id="UPA00138"/>
<organism evidence="4 5">
    <name type="scientific">Candidatus Kaiserbacteria bacterium CG08_land_8_20_14_0_20_50_21</name>
    <dbReference type="NCBI Taxonomy" id="1974604"/>
    <lineage>
        <taxon>Bacteria</taxon>
        <taxon>Candidatus Kaiseribacteriota</taxon>
    </lineage>
</organism>
<keyword evidence="3" id="KW-0963">Cytoplasm</keyword>
<dbReference type="Proteomes" id="UP000228687">
    <property type="component" value="Unassembled WGS sequence"/>
</dbReference>
<dbReference type="Pfam" id="PF00121">
    <property type="entry name" value="TIM"/>
    <property type="match status" value="1"/>
</dbReference>
<dbReference type="GO" id="GO:0046166">
    <property type="term" value="P:glyceraldehyde-3-phosphate biosynthetic process"/>
    <property type="evidence" value="ECO:0007669"/>
    <property type="project" value="TreeGrafter"/>
</dbReference>
<comment type="pathway">
    <text evidence="3">Carbohydrate degradation; glycolysis; D-glyceraldehyde 3-phosphate from glycerone phosphate: step 1/1.</text>
</comment>
<name>A0A2H0YXI2_9BACT</name>
<comment type="similarity">
    <text evidence="1 3">Belongs to the triosephosphate isomerase family.</text>
</comment>
<dbReference type="GO" id="GO:0004807">
    <property type="term" value="F:triose-phosphate isomerase activity"/>
    <property type="evidence" value="ECO:0007669"/>
    <property type="project" value="UniProtKB-EC"/>
</dbReference>
<keyword evidence="3" id="KW-0324">Glycolysis</keyword>
<dbReference type="GO" id="GO:0006094">
    <property type="term" value="P:gluconeogenesis"/>
    <property type="evidence" value="ECO:0007669"/>
    <property type="project" value="UniProtKB-UniPathway"/>
</dbReference>